<reference evidence="1" key="1">
    <citation type="journal article" date="2023" name="Mol. Biol. Evol.">
        <title>Third-Generation Sequencing Reveals the Adaptive Role of the Epigenome in Three Deep-Sea Polychaetes.</title>
        <authorList>
            <person name="Perez M."/>
            <person name="Aroh O."/>
            <person name="Sun Y."/>
            <person name="Lan Y."/>
            <person name="Juniper S.K."/>
            <person name="Young C.R."/>
            <person name="Angers B."/>
            <person name="Qian P.Y."/>
        </authorList>
    </citation>
    <scope>NUCLEOTIDE SEQUENCE</scope>
    <source>
        <strain evidence="1">R07B-5</strain>
    </source>
</reference>
<dbReference type="Proteomes" id="UP001209878">
    <property type="component" value="Unassembled WGS sequence"/>
</dbReference>
<organism evidence="1 2">
    <name type="scientific">Ridgeia piscesae</name>
    <name type="common">Tubeworm</name>
    <dbReference type="NCBI Taxonomy" id="27915"/>
    <lineage>
        <taxon>Eukaryota</taxon>
        <taxon>Metazoa</taxon>
        <taxon>Spiralia</taxon>
        <taxon>Lophotrochozoa</taxon>
        <taxon>Annelida</taxon>
        <taxon>Polychaeta</taxon>
        <taxon>Sedentaria</taxon>
        <taxon>Canalipalpata</taxon>
        <taxon>Sabellida</taxon>
        <taxon>Siboglinidae</taxon>
        <taxon>Ridgeia</taxon>
    </lineage>
</organism>
<keyword evidence="2" id="KW-1185">Reference proteome</keyword>
<dbReference type="EMBL" id="JAODUO010000010">
    <property type="protein sequence ID" value="KAK2193623.1"/>
    <property type="molecule type" value="Genomic_DNA"/>
</dbReference>
<dbReference type="AlphaFoldDB" id="A0AAD9PF36"/>
<protein>
    <submittedName>
        <fullName evidence="1">Uncharacterized protein</fullName>
    </submittedName>
</protein>
<sequence length="121" mass="12839">MVQPASCNLHSMSRIASCGICIRVRGVPKVIGSHMNMDSGPETRGAGGIMGMPMPGYIMPMPGYMKENMPAWAAAAMPRSRGFIMGSAPKGFIIWAADSEAALRGPTPGIAGRPRSEHMQH</sequence>
<accession>A0AAD9PF36</accession>
<evidence type="ECO:0000313" key="2">
    <source>
        <dbReference type="Proteomes" id="UP001209878"/>
    </source>
</evidence>
<gene>
    <name evidence="1" type="ORF">NP493_11g11038</name>
</gene>
<evidence type="ECO:0000313" key="1">
    <source>
        <dbReference type="EMBL" id="KAK2193623.1"/>
    </source>
</evidence>
<proteinExistence type="predicted"/>
<name>A0AAD9PF36_RIDPI</name>
<comment type="caution">
    <text evidence="1">The sequence shown here is derived from an EMBL/GenBank/DDBJ whole genome shotgun (WGS) entry which is preliminary data.</text>
</comment>